<name>A0A7W6GU72_9RHOB</name>
<sequence length="54" mass="6024">MSRESVAADLDAYGCLVRDWCVADRAVDFRKGMDCAANYAMTNFEVDLSILTEN</sequence>
<dbReference type="RefSeq" id="WP_183968709.1">
    <property type="nucleotide sequence ID" value="NZ_BAABBZ010000011.1"/>
</dbReference>
<dbReference type="EMBL" id="JACIEJ010000010">
    <property type="protein sequence ID" value="MBB3987527.1"/>
    <property type="molecule type" value="Genomic_DNA"/>
</dbReference>
<accession>A0A7W6GU72</accession>
<dbReference type="Proteomes" id="UP000541426">
    <property type="component" value="Unassembled WGS sequence"/>
</dbReference>
<gene>
    <name evidence="1" type="ORF">GGQ68_003874</name>
</gene>
<keyword evidence="2" id="KW-1185">Reference proteome</keyword>
<proteinExistence type="predicted"/>
<comment type="caution">
    <text evidence="1">The sequence shown here is derived from an EMBL/GenBank/DDBJ whole genome shotgun (WGS) entry which is preliminary data.</text>
</comment>
<evidence type="ECO:0000313" key="2">
    <source>
        <dbReference type="Proteomes" id="UP000541426"/>
    </source>
</evidence>
<protein>
    <submittedName>
        <fullName evidence="1">Uncharacterized protein</fullName>
    </submittedName>
</protein>
<reference evidence="1 2" key="1">
    <citation type="submission" date="2020-08" db="EMBL/GenBank/DDBJ databases">
        <title>Genomic Encyclopedia of Type Strains, Phase IV (KMG-IV): sequencing the most valuable type-strain genomes for metagenomic binning, comparative biology and taxonomic classification.</title>
        <authorList>
            <person name="Goeker M."/>
        </authorList>
    </citation>
    <scope>NUCLEOTIDE SEQUENCE [LARGE SCALE GENOMIC DNA]</scope>
    <source>
        <strain evidence="1 2">DSM 102235</strain>
    </source>
</reference>
<evidence type="ECO:0000313" key="1">
    <source>
        <dbReference type="EMBL" id="MBB3987527.1"/>
    </source>
</evidence>
<dbReference type="AlphaFoldDB" id="A0A7W6GU72"/>
<organism evidence="1 2">
    <name type="scientific">Sagittula marina</name>
    <dbReference type="NCBI Taxonomy" id="943940"/>
    <lineage>
        <taxon>Bacteria</taxon>
        <taxon>Pseudomonadati</taxon>
        <taxon>Pseudomonadota</taxon>
        <taxon>Alphaproteobacteria</taxon>
        <taxon>Rhodobacterales</taxon>
        <taxon>Roseobacteraceae</taxon>
        <taxon>Sagittula</taxon>
    </lineage>
</organism>